<dbReference type="Proteomes" id="UP000265520">
    <property type="component" value="Unassembled WGS sequence"/>
</dbReference>
<keyword evidence="2" id="KW-1185">Reference proteome</keyword>
<sequence length="84" mass="9519">CDDPMSPEYRKVFVRGNCVEFSPTVINQFLERSVEAVAEMEVTDNVICKTITGNQVKQWPRKDKLSSIKLTVKYAILNKIAAVN</sequence>
<evidence type="ECO:0000313" key="2">
    <source>
        <dbReference type="Proteomes" id="UP000265520"/>
    </source>
</evidence>
<dbReference type="EMBL" id="LXQA010189091">
    <property type="protein sequence ID" value="MCI31680.1"/>
    <property type="molecule type" value="Genomic_DNA"/>
</dbReference>
<organism evidence="1 2">
    <name type="scientific">Trifolium medium</name>
    <dbReference type="NCBI Taxonomy" id="97028"/>
    <lineage>
        <taxon>Eukaryota</taxon>
        <taxon>Viridiplantae</taxon>
        <taxon>Streptophyta</taxon>
        <taxon>Embryophyta</taxon>
        <taxon>Tracheophyta</taxon>
        <taxon>Spermatophyta</taxon>
        <taxon>Magnoliopsida</taxon>
        <taxon>eudicotyledons</taxon>
        <taxon>Gunneridae</taxon>
        <taxon>Pentapetalae</taxon>
        <taxon>rosids</taxon>
        <taxon>fabids</taxon>
        <taxon>Fabales</taxon>
        <taxon>Fabaceae</taxon>
        <taxon>Papilionoideae</taxon>
        <taxon>50 kb inversion clade</taxon>
        <taxon>NPAAA clade</taxon>
        <taxon>Hologalegina</taxon>
        <taxon>IRL clade</taxon>
        <taxon>Trifolieae</taxon>
        <taxon>Trifolium</taxon>
    </lineage>
</organism>
<accession>A0A392R7C4</accession>
<protein>
    <submittedName>
        <fullName evidence="1">Envelope-like protein</fullName>
    </submittedName>
</protein>
<proteinExistence type="predicted"/>
<evidence type="ECO:0000313" key="1">
    <source>
        <dbReference type="EMBL" id="MCI31680.1"/>
    </source>
</evidence>
<dbReference type="AlphaFoldDB" id="A0A392R7C4"/>
<name>A0A392R7C4_9FABA</name>
<feature type="non-terminal residue" evidence="1">
    <location>
        <position position="1"/>
    </location>
</feature>
<reference evidence="1 2" key="1">
    <citation type="journal article" date="2018" name="Front. Plant Sci.">
        <title>Red Clover (Trifolium pratense) and Zigzag Clover (T. medium) - A Picture of Genomic Similarities and Differences.</title>
        <authorList>
            <person name="Dluhosova J."/>
            <person name="Istvanek J."/>
            <person name="Nedelnik J."/>
            <person name="Repkova J."/>
        </authorList>
    </citation>
    <scope>NUCLEOTIDE SEQUENCE [LARGE SCALE GENOMIC DNA]</scope>
    <source>
        <strain evidence="2">cv. 10/8</strain>
        <tissue evidence="1">Leaf</tissue>
    </source>
</reference>
<comment type="caution">
    <text evidence="1">The sequence shown here is derived from an EMBL/GenBank/DDBJ whole genome shotgun (WGS) entry which is preliminary data.</text>
</comment>